<gene>
    <name evidence="3" type="primary">garA_1</name>
    <name evidence="3" type="ORF">Mal4_20700</name>
</gene>
<dbReference type="InterPro" id="IPR000253">
    <property type="entry name" value="FHA_dom"/>
</dbReference>
<evidence type="ECO:0000313" key="3">
    <source>
        <dbReference type="EMBL" id="QDU37753.1"/>
    </source>
</evidence>
<dbReference type="PROSITE" id="PS50006">
    <property type="entry name" value="FHA_DOMAIN"/>
    <property type="match status" value="1"/>
</dbReference>
<evidence type="ECO:0000313" key="4">
    <source>
        <dbReference type="Proteomes" id="UP000320496"/>
    </source>
</evidence>
<dbReference type="SMART" id="SM00240">
    <property type="entry name" value="FHA"/>
    <property type="match status" value="1"/>
</dbReference>
<dbReference type="RefSeq" id="WP_197444290.1">
    <property type="nucleotide sequence ID" value="NZ_CP036275.1"/>
</dbReference>
<keyword evidence="4" id="KW-1185">Reference proteome</keyword>
<accession>A0A517Z5L2</accession>
<dbReference type="Gene3D" id="2.60.200.20">
    <property type="match status" value="1"/>
</dbReference>
<dbReference type="SUPFAM" id="SSF49879">
    <property type="entry name" value="SMAD/FHA domain"/>
    <property type="match status" value="1"/>
</dbReference>
<feature type="domain" description="FHA" evidence="2">
    <location>
        <begin position="21"/>
        <end position="71"/>
    </location>
</feature>
<organism evidence="3 4">
    <name type="scientific">Maioricimonas rarisocia</name>
    <dbReference type="NCBI Taxonomy" id="2528026"/>
    <lineage>
        <taxon>Bacteria</taxon>
        <taxon>Pseudomonadati</taxon>
        <taxon>Planctomycetota</taxon>
        <taxon>Planctomycetia</taxon>
        <taxon>Planctomycetales</taxon>
        <taxon>Planctomycetaceae</taxon>
        <taxon>Maioricimonas</taxon>
    </lineage>
</organism>
<dbReference type="KEGG" id="mri:Mal4_20700"/>
<sequence>MPLFLIPDDGSKPVVLDKAIVFFGRHADCDVVLANSRKVSRKHCCVARVDDHYVVRDLGSMNGVRVNGDAVEGEAQLRDGDDLLIGDVAYRLQVEDTVALRDRQRPLNAGGPSVSPDMLSQDMPVAIPEEGEDFRVEKTIGPSLLSPDGVDSDPSEEEIIELKDDDLVD</sequence>
<dbReference type="CDD" id="cd00060">
    <property type="entry name" value="FHA"/>
    <property type="match status" value="1"/>
</dbReference>
<name>A0A517Z5L2_9PLAN</name>
<protein>
    <submittedName>
        <fullName evidence="3">Glycogen accumulation regulator GarA</fullName>
    </submittedName>
</protein>
<dbReference type="EMBL" id="CP036275">
    <property type="protein sequence ID" value="QDU37753.1"/>
    <property type="molecule type" value="Genomic_DNA"/>
</dbReference>
<proteinExistence type="predicted"/>
<feature type="region of interest" description="Disordered" evidence="1">
    <location>
        <begin position="139"/>
        <end position="169"/>
    </location>
</feature>
<dbReference type="AlphaFoldDB" id="A0A517Z5L2"/>
<dbReference type="Pfam" id="PF00498">
    <property type="entry name" value="FHA"/>
    <property type="match status" value="1"/>
</dbReference>
<evidence type="ECO:0000259" key="2">
    <source>
        <dbReference type="PROSITE" id="PS50006"/>
    </source>
</evidence>
<dbReference type="Proteomes" id="UP000320496">
    <property type="component" value="Chromosome"/>
</dbReference>
<dbReference type="InterPro" id="IPR008984">
    <property type="entry name" value="SMAD_FHA_dom_sf"/>
</dbReference>
<feature type="compositionally biased region" description="Acidic residues" evidence="1">
    <location>
        <begin position="150"/>
        <end position="169"/>
    </location>
</feature>
<reference evidence="3 4" key="1">
    <citation type="submission" date="2019-02" db="EMBL/GenBank/DDBJ databases">
        <title>Deep-cultivation of Planctomycetes and their phenomic and genomic characterization uncovers novel biology.</title>
        <authorList>
            <person name="Wiegand S."/>
            <person name="Jogler M."/>
            <person name="Boedeker C."/>
            <person name="Pinto D."/>
            <person name="Vollmers J."/>
            <person name="Rivas-Marin E."/>
            <person name="Kohn T."/>
            <person name="Peeters S.H."/>
            <person name="Heuer A."/>
            <person name="Rast P."/>
            <person name="Oberbeckmann S."/>
            <person name="Bunk B."/>
            <person name="Jeske O."/>
            <person name="Meyerdierks A."/>
            <person name="Storesund J.E."/>
            <person name="Kallscheuer N."/>
            <person name="Luecker S."/>
            <person name="Lage O.M."/>
            <person name="Pohl T."/>
            <person name="Merkel B.J."/>
            <person name="Hornburger P."/>
            <person name="Mueller R.-W."/>
            <person name="Bruemmer F."/>
            <person name="Labrenz M."/>
            <person name="Spormann A.M."/>
            <person name="Op den Camp H."/>
            <person name="Overmann J."/>
            <person name="Amann R."/>
            <person name="Jetten M.S.M."/>
            <person name="Mascher T."/>
            <person name="Medema M.H."/>
            <person name="Devos D.P."/>
            <person name="Kaster A.-K."/>
            <person name="Ovreas L."/>
            <person name="Rohde M."/>
            <person name="Galperin M.Y."/>
            <person name="Jogler C."/>
        </authorList>
    </citation>
    <scope>NUCLEOTIDE SEQUENCE [LARGE SCALE GENOMIC DNA]</scope>
    <source>
        <strain evidence="3 4">Mal4</strain>
    </source>
</reference>
<evidence type="ECO:0000256" key="1">
    <source>
        <dbReference type="SAM" id="MobiDB-lite"/>
    </source>
</evidence>